<proteinExistence type="predicted"/>
<evidence type="ECO:0000313" key="2">
    <source>
        <dbReference type="EMBL" id="MFC3912921.1"/>
    </source>
</evidence>
<name>A0ABV8CM42_9GAMM</name>
<sequence>MRTVSLFTPFLLLMTSLLAACQATTEPAVDTVAAKSVLSGEVWYRQRSALPPDAVLEVSLLDVSRADAQATVLAHQKVEPAGQVPIRFALAYEATQIKPNMSYAVQATIRQGNKLLFINTERFAVLTRGAPTDQVKVRVDPV</sequence>
<dbReference type="RefSeq" id="WP_377151135.1">
    <property type="nucleotide sequence ID" value="NZ_JBHSAF010000003.1"/>
</dbReference>
<keyword evidence="1" id="KW-0732">Signal</keyword>
<keyword evidence="3" id="KW-1185">Reference proteome</keyword>
<dbReference type="EMBL" id="JBHSAF010000003">
    <property type="protein sequence ID" value="MFC3912921.1"/>
    <property type="molecule type" value="Genomic_DNA"/>
</dbReference>
<organism evidence="2 3">
    <name type="scientific">Pseudaeromonas sharmana</name>
    <dbReference type="NCBI Taxonomy" id="328412"/>
    <lineage>
        <taxon>Bacteria</taxon>
        <taxon>Pseudomonadati</taxon>
        <taxon>Pseudomonadota</taxon>
        <taxon>Gammaproteobacteria</taxon>
        <taxon>Aeromonadales</taxon>
        <taxon>Aeromonadaceae</taxon>
        <taxon>Pseudaeromonas</taxon>
    </lineage>
</organism>
<comment type="caution">
    <text evidence="2">The sequence shown here is derived from an EMBL/GenBank/DDBJ whole genome shotgun (WGS) entry which is preliminary data.</text>
</comment>
<feature type="signal peptide" evidence="1">
    <location>
        <begin position="1"/>
        <end position="19"/>
    </location>
</feature>
<feature type="chain" id="PRO_5047499857" evidence="1">
    <location>
        <begin position="20"/>
        <end position="142"/>
    </location>
</feature>
<dbReference type="InterPro" id="IPR053196">
    <property type="entry name" value="Lipoprotein_YbaY-like"/>
</dbReference>
<dbReference type="InterPro" id="IPR039366">
    <property type="entry name" value="Pilotin"/>
</dbReference>
<evidence type="ECO:0000313" key="3">
    <source>
        <dbReference type="Proteomes" id="UP001595692"/>
    </source>
</evidence>
<dbReference type="Pfam" id="PF09619">
    <property type="entry name" value="YscW"/>
    <property type="match status" value="1"/>
</dbReference>
<dbReference type="PANTHER" id="PTHR38013:SF1">
    <property type="entry name" value="GLYCOPROTEIN_POLYSACCHARIDE METABOLISM"/>
    <property type="match status" value="1"/>
</dbReference>
<dbReference type="Proteomes" id="UP001595692">
    <property type="component" value="Unassembled WGS sequence"/>
</dbReference>
<accession>A0ABV8CM42</accession>
<reference evidence="3" key="1">
    <citation type="journal article" date="2019" name="Int. J. Syst. Evol. Microbiol.">
        <title>The Global Catalogue of Microorganisms (GCM) 10K type strain sequencing project: providing services to taxonomists for standard genome sequencing and annotation.</title>
        <authorList>
            <consortium name="The Broad Institute Genomics Platform"/>
            <consortium name="The Broad Institute Genome Sequencing Center for Infectious Disease"/>
            <person name="Wu L."/>
            <person name="Ma J."/>
        </authorList>
    </citation>
    <scope>NUCLEOTIDE SEQUENCE [LARGE SCALE GENOMIC DNA]</scope>
    <source>
        <strain evidence="3">CCUG 54939</strain>
    </source>
</reference>
<dbReference type="PROSITE" id="PS51257">
    <property type="entry name" value="PROKAR_LIPOPROTEIN"/>
    <property type="match status" value="1"/>
</dbReference>
<gene>
    <name evidence="2" type="ORF">ACFOSS_05515</name>
</gene>
<protein>
    <submittedName>
        <fullName evidence="2">YbaY family lipoprotein</fullName>
    </submittedName>
</protein>
<evidence type="ECO:0000256" key="1">
    <source>
        <dbReference type="SAM" id="SignalP"/>
    </source>
</evidence>
<dbReference type="PANTHER" id="PTHR38013">
    <property type="entry name" value="GLYCOPROTEIN/POLYSACCHARIDE METABOLISM"/>
    <property type="match status" value="1"/>
</dbReference>
<keyword evidence="2" id="KW-0449">Lipoprotein</keyword>